<dbReference type="AlphaFoldDB" id="A0A0A9BSJ3"/>
<accession>A0A0A9BSJ3</accession>
<reference evidence="1" key="2">
    <citation type="journal article" date="2015" name="Data Brief">
        <title>Shoot transcriptome of the giant reed, Arundo donax.</title>
        <authorList>
            <person name="Barrero R.A."/>
            <person name="Guerrero F.D."/>
            <person name="Moolhuijzen P."/>
            <person name="Goolsby J.A."/>
            <person name="Tidwell J."/>
            <person name="Bellgard S.E."/>
            <person name="Bellgard M.I."/>
        </authorList>
    </citation>
    <scope>NUCLEOTIDE SEQUENCE</scope>
    <source>
        <tissue evidence="1">Shoot tissue taken approximately 20 cm above the soil surface</tissue>
    </source>
</reference>
<dbReference type="EMBL" id="GBRH01232747">
    <property type="protein sequence ID" value="JAD65148.1"/>
    <property type="molecule type" value="Transcribed_RNA"/>
</dbReference>
<sequence length="26" mass="3010">MPTVRSQSEHIVILLSPFDFSLKLNH</sequence>
<reference evidence="1" key="1">
    <citation type="submission" date="2014-09" db="EMBL/GenBank/DDBJ databases">
        <authorList>
            <person name="Magalhaes I.L.F."/>
            <person name="Oliveira U."/>
            <person name="Santos F.R."/>
            <person name="Vidigal T.H.D.A."/>
            <person name="Brescovit A.D."/>
            <person name="Santos A.J."/>
        </authorList>
    </citation>
    <scope>NUCLEOTIDE SEQUENCE</scope>
    <source>
        <tissue evidence="1">Shoot tissue taken approximately 20 cm above the soil surface</tissue>
    </source>
</reference>
<name>A0A0A9BSJ3_ARUDO</name>
<proteinExistence type="predicted"/>
<evidence type="ECO:0000313" key="1">
    <source>
        <dbReference type="EMBL" id="JAD65148.1"/>
    </source>
</evidence>
<protein>
    <submittedName>
        <fullName evidence="1">Uncharacterized protein</fullName>
    </submittedName>
</protein>
<organism evidence="1">
    <name type="scientific">Arundo donax</name>
    <name type="common">Giant reed</name>
    <name type="synonym">Donax arundinaceus</name>
    <dbReference type="NCBI Taxonomy" id="35708"/>
    <lineage>
        <taxon>Eukaryota</taxon>
        <taxon>Viridiplantae</taxon>
        <taxon>Streptophyta</taxon>
        <taxon>Embryophyta</taxon>
        <taxon>Tracheophyta</taxon>
        <taxon>Spermatophyta</taxon>
        <taxon>Magnoliopsida</taxon>
        <taxon>Liliopsida</taxon>
        <taxon>Poales</taxon>
        <taxon>Poaceae</taxon>
        <taxon>PACMAD clade</taxon>
        <taxon>Arundinoideae</taxon>
        <taxon>Arundineae</taxon>
        <taxon>Arundo</taxon>
    </lineage>
</organism>